<sequence>MRSQKQVRRVGKVRSLKNAAAGKWKIYRKCLEARKAWQNNAILTGHHHSSNTLVPPKPTRRRMKEPKQRSAEELAERQRLRKQRHLEKKLAKQRASTSTLPETRKKKVKFTLYTLFWKPVVRSLMKSILGEFTPSFQSFQKLEEGFGSGSPKKASAGHKTTTKTIKAKNSMMKDTRKAKRLMNEQVQRAVNMVEQEIAAIKLNKLKAMKVPKLRTESIPKRQYLMSTQEQEINQSSSTKLGQKELVQSKKVVFNVSFKNREICHLRTVNPRIISIMQNVRSGVGKLELRGYYF</sequence>
<evidence type="ECO:0000313" key="2">
    <source>
        <dbReference type="EMBL" id="VDN92761.1"/>
    </source>
</evidence>
<dbReference type="AlphaFoldDB" id="A0A0N4TSE4"/>
<dbReference type="EMBL" id="UZAD01013237">
    <property type="protein sequence ID" value="VDN92761.1"/>
    <property type="molecule type" value="Genomic_DNA"/>
</dbReference>
<reference evidence="2 3" key="2">
    <citation type="submission" date="2018-11" db="EMBL/GenBank/DDBJ databases">
        <authorList>
            <consortium name="Pathogen Informatics"/>
        </authorList>
    </citation>
    <scope>NUCLEOTIDE SEQUENCE [LARGE SCALE GENOMIC DNA]</scope>
</reference>
<evidence type="ECO:0000313" key="4">
    <source>
        <dbReference type="WBParaSite" id="BPAG_0001161301-mRNA-1"/>
    </source>
</evidence>
<dbReference type="STRING" id="6280.A0A0N4TSE4"/>
<keyword evidence="3" id="KW-1185">Reference proteome</keyword>
<feature type="region of interest" description="Disordered" evidence="1">
    <location>
        <begin position="42"/>
        <end position="101"/>
    </location>
</feature>
<name>A0A0N4TSE4_BRUPA</name>
<feature type="compositionally biased region" description="Basic and acidic residues" evidence="1">
    <location>
        <begin position="65"/>
        <end position="78"/>
    </location>
</feature>
<proteinExistence type="predicted"/>
<dbReference type="WBParaSite" id="BPAG_0001161301-mRNA-1">
    <property type="protein sequence ID" value="BPAG_0001161301-mRNA-1"/>
    <property type="gene ID" value="BPAG_0001161301"/>
</dbReference>
<reference evidence="4" key="1">
    <citation type="submission" date="2017-02" db="UniProtKB">
        <authorList>
            <consortium name="WormBaseParasite"/>
        </authorList>
    </citation>
    <scope>IDENTIFICATION</scope>
</reference>
<dbReference type="Proteomes" id="UP000278627">
    <property type="component" value="Unassembled WGS sequence"/>
</dbReference>
<evidence type="ECO:0000313" key="3">
    <source>
        <dbReference type="Proteomes" id="UP000278627"/>
    </source>
</evidence>
<evidence type="ECO:0000256" key="1">
    <source>
        <dbReference type="SAM" id="MobiDB-lite"/>
    </source>
</evidence>
<accession>A0A0N4TSE4</accession>
<gene>
    <name evidence="2" type="ORF">BPAG_LOCUS11575</name>
</gene>
<protein>
    <submittedName>
        <fullName evidence="4">Coiled-coil domain-containing protein 86</fullName>
    </submittedName>
</protein>
<organism evidence="4">
    <name type="scientific">Brugia pahangi</name>
    <name type="common">Filarial nematode worm</name>
    <dbReference type="NCBI Taxonomy" id="6280"/>
    <lineage>
        <taxon>Eukaryota</taxon>
        <taxon>Metazoa</taxon>
        <taxon>Ecdysozoa</taxon>
        <taxon>Nematoda</taxon>
        <taxon>Chromadorea</taxon>
        <taxon>Rhabditida</taxon>
        <taxon>Spirurina</taxon>
        <taxon>Spiruromorpha</taxon>
        <taxon>Filarioidea</taxon>
        <taxon>Onchocercidae</taxon>
        <taxon>Brugia</taxon>
    </lineage>
</organism>